<keyword evidence="3" id="KW-1003">Cell membrane</keyword>
<keyword evidence="10" id="KW-1185">Reference proteome</keyword>
<comment type="subcellular location">
    <subcellularLocation>
        <location evidence="1">Cell membrane</location>
        <topology evidence="1">Multi-pass membrane protein</topology>
    </subcellularLocation>
</comment>
<evidence type="ECO:0000256" key="3">
    <source>
        <dbReference type="ARBA" id="ARBA00022475"/>
    </source>
</evidence>
<keyword evidence="5 7" id="KW-1133">Transmembrane helix</keyword>
<dbReference type="RefSeq" id="WP_085030447.1">
    <property type="nucleotide sequence ID" value="NZ_CP020772.1"/>
</dbReference>
<evidence type="ECO:0000313" key="10">
    <source>
        <dbReference type="Proteomes" id="UP000192527"/>
    </source>
</evidence>
<feature type="domain" description="YetF C-terminal" evidence="8">
    <location>
        <begin position="82"/>
        <end position="212"/>
    </location>
</feature>
<evidence type="ECO:0000313" key="9">
    <source>
        <dbReference type="EMBL" id="ARI77986.1"/>
    </source>
</evidence>
<dbReference type="STRING" id="402384.HM131_14505"/>
<evidence type="ECO:0000256" key="6">
    <source>
        <dbReference type="ARBA" id="ARBA00023136"/>
    </source>
</evidence>
<dbReference type="InterPro" id="IPR007353">
    <property type="entry name" value="DUF421"/>
</dbReference>
<evidence type="ECO:0000256" key="7">
    <source>
        <dbReference type="SAM" id="Phobius"/>
    </source>
</evidence>
<accession>A0A1W5ZXC4</accession>
<dbReference type="Gene3D" id="3.30.240.20">
    <property type="entry name" value="bsu07140 like domains"/>
    <property type="match status" value="2"/>
</dbReference>
<gene>
    <name evidence="9" type="ORF">HM131_14505</name>
</gene>
<feature type="transmembrane region" description="Helical" evidence="7">
    <location>
        <begin position="59"/>
        <end position="81"/>
    </location>
</feature>
<dbReference type="AlphaFoldDB" id="A0A1W5ZXC4"/>
<evidence type="ECO:0000256" key="1">
    <source>
        <dbReference type="ARBA" id="ARBA00004651"/>
    </source>
</evidence>
<dbReference type="EMBL" id="CP020772">
    <property type="protein sequence ID" value="ARI77986.1"/>
    <property type="molecule type" value="Genomic_DNA"/>
</dbReference>
<evidence type="ECO:0000256" key="2">
    <source>
        <dbReference type="ARBA" id="ARBA00006448"/>
    </source>
</evidence>
<keyword evidence="6 7" id="KW-0472">Membrane</keyword>
<protein>
    <submittedName>
        <fullName evidence="9">DUF421 domain-containing protein</fullName>
    </submittedName>
</protein>
<dbReference type="PANTHER" id="PTHR34582:SF7">
    <property type="entry name" value="UPF0702 TRANSMEMBRANE PROTEIN YDFS"/>
    <property type="match status" value="1"/>
</dbReference>
<feature type="transmembrane region" description="Helical" evidence="7">
    <location>
        <begin position="6"/>
        <end position="24"/>
    </location>
</feature>
<reference evidence="9 10" key="1">
    <citation type="submission" date="2017-04" db="EMBL/GenBank/DDBJ databases">
        <title>The whole genome sequencing and assembly of Halobacillus mangrovi strain.</title>
        <authorList>
            <person name="Lee S.-J."/>
            <person name="Park M.-K."/>
            <person name="Kim J.-Y."/>
            <person name="Lee Y.-J."/>
            <person name="Yi H."/>
            <person name="Bahn Y.-S."/>
            <person name="Kim J.F."/>
            <person name="Lee D.-W."/>
        </authorList>
    </citation>
    <scope>NUCLEOTIDE SEQUENCE [LARGE SCALE GENOMIC DNA]</scope>
    <source>
        <strain evidence="9 10">KTB 131</strain>
    </source>
</reference>
<proteinExistence type="inferred from homology"/>
<dbReference type="KEGG" id="hmn:HM131_14505"/>
<evidence type="ECO:0000256" key="5">
    <source>
        <dbReference type="ARBA" id="ARBA00022989"/>
    </source>
</evidence>
<dbReference type="PANTHER" id="PTHR34582">
    <property type="entry name" value="UPF0702 TRANSMEMBRANE PROTEIN YCAP"/>
    <property type="match status" value="1"/>
</dbReference>
<evidence type="ECO:0000256" key="4">
    <source>
        <dbReference type="ARBA" id="ARBA00022692"/>
    </source>
</evidence>
<evidence type="ECO:0000259" key="8">
    <source>
        <dbReference type="Pfam" id="PF04239"/>
    </source>
</evidence>
<dbReference type="InterPro" id="IPR023090">
    <property type="entry name" value="UPF0702_alpha/beta_dom_sf"/>
</dbReference>
<name>A0A1W5ZXC4_9BACI</name>
<dbReference type="OrthoDB" id="9778331at2"/>
<sequence>MEDFIQVVSRSIGSFVLLVVVTLFTGKHINAHKNYYSFALSITIGSIIANMGFNTNLNFFEMTAGFLALVCMFYLLLFLAAKSRRLRSWISGQPTVVMEGGKILEDNMKKIKFSLDDLNQHLREFGIFDINEVDDAMVEVSGELSIRKKNQFQPVTKRDLNLSSSPGSLPIELIMDGRLIKKNFSDRYNDSWITAELKKRNLTIEDVYYAVVNSNGILFIDSYQDHIQSPSDVE</sequence>
<dbReference type="Pfam" id="PF04239">
    <property type="entry name" value="DUF421"/>
    <property type="match status" value="1"/>
</dbReference>
<keyword evidence="4 7" id="KW-0812">Transmembrane</keyword>
<dbReference type="GO" id="GO:0005886">
    <property type="term" value="C:plasma membrane"/>
    <property type="evidence" value="ECO:0007669"/>
    <property type="project" value="UniProtKB-SubCell"/>
</dbReference>
<comment type="similarity">
    <text evidence="2">Belongs to the UPF0702 family.</text>
</comment>
<organism evidence="9 10">
    <name type="scientific">Halobacillus mangrovi</name>
    <dbReference type="NCBI Taxonomy" id="402384"/>
    <lineage>
        <taxon>Bacteria</taxon>
        <taxon>Bacillati</taxon>
        <taxon>Bacillota</taxon>
        <taxon>Bacilli</taxon>
        <taxon>Bacillales</taxon>
        <taxon>Bacillaceae</taxon>
        <taxon>Halobacillus</taxon>
    </lineage>
</organism>
<dbReference type="Proteomes" id="UP000192527">
    <property type="component" value="Chromosome"/>
</dbReference>